<feature type="transmembrane region" description="Helical" evidence="1">
    <location>
        <begin position="55"/>
        <end position="80"/>
    </location>
</feature>
<keyword evidence="1" id="KW-0812">Transmembrane</keyword>
<feature type="transmembrane region" description="Helical" evidence="1">
    <location>
        <begin position="26"/>
        <end position="43"/>
    </location>
</feature>
<organism evidence="2 3">
    <name type="scientific">Pseudomonas pergaminensis</name>
    <dbReference type="NCBI Taxonomy" id="2853159"/>
    <lineage>
        <taxon>Bacteria</taxon>
        <taxon>Pseudomonadati</taxon>
        <taxon>Pseudomonadota</taxon>
        <taxon>Gammaproteobacteria</taxon>
        <taxon>Pseudomonadales</taxon>
        <taxon>Pseudomonadaceae</taxon>
        <taxon>Pseudomonas</taxon>
    </lineage>
</organism>
<keyword evidence="1" id="KW-1133">Transmembrane helix</keyword>
<sequence>MGSIRRLLTPFSYLRIEREDKIKDELIIPTILTLLGLSCLWLLSGKIPIFSEKGLISFIVNYLQIVSGFYIASLAAVATFDKDSMDKPMPGLPTILPRVKRGRDADETLSRRRFLCFLFGYLSLLSLILYFGGSALILIAPTLKTMLSESSIIILKWSTITIYLFVTFNLLVTTLLGLYYMTDRIHRKEAVFIAPPKSDTNPAPSNESDDDE</sequence>
<evidence type="ECO:0000313" key="2">
    <source>
        <dbReference type="EMBL" id="MFK9005551.1"/>
    </source>
</evidence>
<gene>
    <name evidence="2" type="ORF">ACJEBJ_15590</name>
</gene>
<evidence type="ECO:0000256" key="1">
    <source>
        <dbReference type="SAM" id="Phobius"/>
    </source>
</evidence>
<name>A0ABW8R0W7_9PSED</name>
<protein>
    <submittedName>
        <fullName evidence="2">Uncharacterized protein</fullName>
    </submittedName>
</protein>
<proteinExistence type="predicted"/>
<accession>A0ABW8R0W7</accession>
<dbReference type="EMBL" id="JBJHQF010000023">
    <property type="protein sequence ID" value="MFK9005551.1"/>
    <property type="molecule type" value="Genomic_DNA"/>
</dbReference>
<keyword evidence="1" id="KW-0472">Membrane</keyword>
<comment type="caution">
    <text evidence="2">The sequence shown here is derived from an EMBL/GenBank/DDBJ whole genome shotgun (WGS) entry which is preliminary data.</text>
</comment>
<evidence type="ECO:0000313" key="3">
    <source>
        <dbReference type="Proteomes" id="UP001623008"/>
    </source>
</evidence>
<reference evidence="2 3" key="1">
    <citation type="submission" date="2024-11" db="EMBL/GenBank/DDBJ databases">
        <authorList>
            <person name="Lucas J.A."/>
        </authorList>
    </citation>
    <scope>NUCLEOTIDE SEQUENCE [LARGE SCALE GENOMIC DNA]</scope>
    <source>
        <strain evidence="2 3">Z 7.15</strain>
    </source>
</reference>
<feature type="transmembrane region" description="Helical" evidence="1">
    <location>
        <begin position="160"/>
        <end position="180"/>
    </location>
</feature>
<dbReference type="Proteomes" id="UP001623008">
    <property type="component" value="Unassembled WGS sequence"/>
</dbReference>
<feature type="transmembrane region" description="Helical" evidence="1">
    <location>
        <begin position="114"/>
        <end position="140"/>
    </location>
</feature>
<dbReference type="RefSeq" id="WP_406598141.1">
    <property type="nucleotide sequence ID" value="NZ_JBJHQF010000023.1"/>
</dbReference>
<keyword evidence="3" id="KW-1185">Reference proteome</keyword>